<accession>A0AA40ABM4</accession>
<dbReference type="Proteomes" id="UP001172101">
    <property type="component" value="Unassembled WGS sequence"/>
</dbReference>
<evidence type="ECO:0000313" key="2">
    <source>
        <dbReference type="Proteomes" id="UP001172101"/>
    </source>
</evidence>
<protein>
    <submittedName>
        <fullName evidence="1">Uncharacterized protein</fullName>
    </submittedName>
</protein>
<organism evidence="1 2">
    <name type="scientific">Lasiosphaeria miniovina</name>
    <dbReference type="NCBI Taxonomy" id="1954250"/>
    <lineage>
        <taxon>Eukaryota</taxon>
        <taxon>Fungi</taxon>
        <taxon>Dikarya</taxon>
        <taxon>Ascomycota</taxon>
        <taxon>Pezizomycotina</taxon>
        <taxon>Sordariomycetes</taxon>
        <taxon>Sordariomycetidae</taxon>
        <taxon>Sordariales</taxon>
        <taxon>Lasiosphaeriaceae</taxon>
        <taxon>Lasiosphaeria</taxon>
    </lineage>
</organism>
<dbReference type="GeneID" id="85328886"/>
<reference evidence="1" key="1">
    <citation type="submission" date="2023-06" db="EMBL/GenBank/DDBJ databases">
        <title>Genome-scale phylogeny and comparative genomics of the fungal order Sordariales.</title>
        <authorList>
            <consortium name="Lawrence Berkeley National Laboratory"/>
            <person name="Hensen N."/>
            <person name="Bonometti L."/>
            <person name="Westerberg I."/>
            <person name="Brannstrom I.O."/>
            <person name="Guillou S."/>
            <person name="Cros-Aarteil S."/>
            <person name="Calhoun S."/>
            <person name="Haridas S."/>
            <person name="Kuo A."/>
            <person name="Mondo S."/>
            <person name="Pangilinan J."/>
            <person name="Riley R."/>
            <person name="LaButti K."/>
            <person name="Andreopoulos B."/>
            <person name="Lipzen A."/>
            <person name="Chen C."/>
            <person name="Yanf M."/>
            <person name="Daum C."/>
            <person name="Ng V."/>
            <person name="Clum A."/>
            <person name="Steindorff A."/>
            <person name="Ohm R."/>
            <person name="Martin F."/>
            <person name="Silar P."/>
            <person name="Natvig D."/>
            <person name="Lalanne C."/>
            <person name="Gautier V."/>
            <person name="Ament-velasquez S.L."/>
            <person name="Kruys A."/>
            <person name="Hutchinson M.I."/>
            <person name="Powell A.J."/>
            <person name="Barry K."/>
            <person name="Miller A.N."/>
            <person name="Grigoriev I.V."/>
            <person name="Debuchy R."/>
            <person name="Gladieux P."/>
            <person name="Thoren M.H."/>
            <person name="Johannesson H."/>
        </authorList>
    </citation>
    <scope>NUCLEOTIDE SEQUENCE</scope>
    <source>
        <strain evidence="1">SMH2392-1A</strain>
    </source>
</reference>
<proteinExistence type="predicted"/>
<dbReference type="AlphaFoldDB" id="A0AA40ABM4"/>
<dbReference type="EMBL" id="JAUIRO010000005">
    <property type="protein sequence ID" value="KAK0712898.1"/>
    <property type="molecule type" value="Genomic_DNA"/>
</dbReference>
<sequence length="162" mass="17107">MAGSFLTITQIAKSSNVLQLDLLDGFVPGRHSQTISIDNIIHPPTLKATSGSSAVPSRTRPIITPAIFSYDATNPIVPLKVTATYNFGAGVPVAPHGKAAEPTMRYCLVGTQTSVISGGRNASSQPVNNGFEMMSDPFEAPAGIDSFLFLSFESTFVTAFNL</sequence>
<comment type="caution">
    <text evidence="1">The sequence shown here is derived from an EMBL/GenBank/DDBJ whole genome shotgun (WGS) entry which is preliminary data.</text>
</comment>
<dbReference type="RefSeq" id="XP_060294221.1">
    <property type="nucleotide sequence ID" value="XM_060445616.1"/>
</dbReference>
<evidence type="ECO:0000313" key="1">
    <source>
        <dbReference type="EMBL" id="KAK0712898.1"/>
    </source>
</evidence>
<name>A0AA40ABM4_9PEZI</name>
<keyword evidence="2" id="KW-1185">Reference proteome</keyword>
<gene>
    <name evidence="1" type="ORF">B0T26DRAFT_753075</name>
</gene>